<dbReference type="OrthoDB" id="5772641at2"/>
<reference evidence="3" key="1">
    <citation type="submission" date="2016-10" db="EMBL/GenBank/DDBJ databases">
        <authorList>
            <person name="Varghese N."/>
            <person name="Submissions S."/>
        </authorList>
    </citation>
    <scope>NUCLEOTIDE SEQUENCE [LARGE SCALE GENOMIC DNA]</scope>
    <source>
        <strain evidence="3">DSM 44498</strain>
    </source>
</reference>
<name>A0A1H4IGS4_9NOCA</name>
<dbReference type="EMBL" id="FNSV01000004">
    <property type="protein sequence ID" value="SEB33180.1"/>
    <property type="molecule type" value="Genomic_DNA"/>
</dbReference>
<organism evidence="2 3">
    <name type="scientific">Rhodococcus koreensis</name>
    <dbReference type="NCBI Taxonomy" id="99653"/>
    <lineage>
        <taxon>Bacteria</taxon>
        <taxon>Bacillati</taxon>
        <taxon>Actinomycetota</taxon>
        <taxon>Actinomycetes</taxon>
        <taxon>Mycobacteriales</taxon>
        <taxon>Nocardiaceae</taxon>
        <taxon>Rhodococcus</taxon>
    </lineage>
</organism>
<dbReference type="Proteomes" id="UP000183561">
    <property type="component" value="Unassembled WGS sequence"/>
</dbReference>
<sequence length="127" mass="13885">MTAYEVTVVRSGAWWDVLVPKIEGLTQTRRLGEAELMARELIALETAQPIGDIDVCIQVCLDSGGRSLSHRVDRVRQDLAAIASAQAAAEAELEQIAREMAGAEISLREIGEFLGVAPQRVRRWVSA</sequence>
<dbReference type="AlphaFoldDB" id="A0A1H4IGS4"/>
<proteinExistence type="predicted"/>
<keyword evidence="1" id="KW-0175">Coiled coil</keyword>
<gene>
    <name evidence="2" type="ORF">SAMN04490239_0668</name>
</gene>
<accession>A0A1H4IGS4</accession>
<protein>
    <submittedName>
        <fullName evidence="2">Uncharacterized protein</fullName>
    </submittedName>
</protein>
<keyword evidence="3" id="KW-1185">Reference proteome</keyword>
<evidence type="ECO:0000256" key="1">
    <source>
        <dbReference type="SAM" id="Coils"/>
    </source>
</evidence>
<evidence type="ECO:0000313" key="2">
    <source>
        <dbReference type="EMBL" id="SEB33180.1"/>
    </source>
</evidence>
<evidence type="ECO:0000313" key="3">
    <source>
        <dbReference type="Proteomes" id="UP000183561"/>
    </source>
</evidence>
<dbReference type="RefSeq" id="WP_072949114.1">
    <property type="nucleotide sequence ID" value="NZ_FNSV01000004.1"/>
</dbReference>
<feature type="coiled-coil region" evidence="1">
    <location>
        <begin position="79"/>
        <end position="106"/>
    </location>
</feature>